<organism evidence="1 2">
    <name type="scientific">Gracilibacillus kekensis</name>
    <dbReference type="NCBI Taxonomy" id="1027249"/>
    <lineage>
        <taxon>Bacteria</taxon>
        <taxon>Bacillati</taxon>
        <taxon>Bacillota</taxon>
        <taxon>Bacilli</taxon>
        <taxon>Bacillales</taxon>
        <taxon>Bacillaceae</taxon>
        <taxon>Gracilibacillus</taxon>
    </lineage>
</organism>
<dbReference type="RefSeq" id="WP_139251842.1">
    <property type="nucleotide sequence ID" value="NZ_FRCZ01000007.1"/>
</dbReference>
<accession>A0A1M7QG21</accession>
<dbReference type="EMBL" id="FRCZ01000007">
    <property type="protein sequence ID" value="SHN29944.1"/>
    <property type="molecule type" value="Genomic_DNA"/>
</dbReference>
<protein>
    <submittedName>
        <fullName evidence="1">Uncharacterized protein</fullName>
    </submittedName>
</protein>
<dbReference type="AlphaFoldDB" id="A0A1M7QG21"/>
<evidence type="ECO:0000313" key="1">
    <source>
        <dbReference type="EMBL" id="SHN29944.1"/>
    </source>
</evidence>
<name>A0A1M7QG21_9BACI</name>
<evidence type="ECO:0000313" key="2">
    <source>
        <dbReference type="Proteomes" id="UP000184184"/>
    </source>
</evidence>
<sequence length="153" mass="17652">MRNQYTEEGGVIFVDTEKNQWKLTEVNHLGLKKTQGLVTIGSRILEHLLANKHKPLSNQLDEYIASKPKLEWDDDFPYTHSVFFKAAPPDDEKINKVLSLYGKNKFENLSPDQASKYVDMFKPNTPEHETRGIHLHILKIGSNIIPNRSILVW</sequence>
<proteinExistence type="predicted"/>
<reference evidence="1 2" key="1">
    <citation type="submission" date="2016-11" db="EMBL/GenBank/DDBJ databases">
        <authorList>
            <person name="Jaros S."/>
            <person name="Januszkiewicz K."/>
            <person name="Wedrychowicz H."/>
        </authorList>
    </citation>
    <scope>NUCLEOTIDE SEQUENCE [LARGE SCALE GENOMIC DNA]</scope>
    <source>
        <strain evidence="1 2">CGMCC 1.10681</strain>
    </source>
</reference>
<gene>
    <name evidence="1" type="ORF">SAMN05216179_3119</name>
</gene>
<dbReference type="Proteomes" id="UP000184184">
    <property type="component" value="Unassembled WGS sequence"/>
</dbReference>
<keyword evidence="2" id="KW-1185">Reference proteome</keyword>